<feature type="region of interest" description="Disordered" evidence="1">
    <location>
        <begin position="174"/>
        <end position="202"/>
    </location>
</feature>
<gene>
    <name evidence="2" type="ORF">Q8A49_35110</name>
</gene>
<sequence length="456" mass="50154">MKIYRGREEANFTILGNGLIDDRRLSVLALGLGVILLRMPPDTGITLEDISKNRKEGLKALRTAATELEKSGYLLRIISRGERGRLVTRTEMYSHPVPEDERPTSMLKPWSRVKAERATQTPGPGPAEMADIPAEDVSAGGTESPSPNFGQGNFGGGKFGGVHFLDKDVVDKDLDGEEGDARAGASSDPSQGEGRQWGVSGGRDVERASLASADLVADIARGVLTSREALTVEEHQELAALADAAVSVVETQAGLSWEEYVAWLKQGWFRPNGRKAFNVFSATLRWRLLPEQVREHAWPWALDRRAAEKPSEAQGARESQAPKNTPHESTCAIHRVKTLGGVCLPCQTEAADEERRLREEEERRARQEQEDAEVAAAEAVGTEEPPAAEEESDPEVMAEIARSLKEAEEAAAQKKTSALQAYRQQQAERERQKAAAKKLVDNLRQDDQPDRLQRAW</sequence>
<evidence type="ECO:0000313" key="3">
    <source>
        <dbReference type="Proteomes" id="UP001348641"/>
    </source>
</evidence>
<feature type="compositionally biased region" description="Basic and acidic residues" evidence="1">
    <location>
        <begin position="353"/>
        <end position="369"/>
    </location>
</feature>
<reference evidence="2 3" key="1">
    <citation type="submission" date="2023-07" db="EMBL/GenBank/DDBJ databases">
        <authorList>
            <person name="Girao M."/>
            <person name="Carvalho M.F."/>
        </authorList>
    </citation>
    <scope>NUCLEOTIDE SEQUENCE [LARGE SCALE GENOMIC DNA]</scope>
    <source>
        <strain evidence="2 3">66/93</strain>
    </source>
</reference>
<feature type="region of interest" description="Disordered" evidence="1">
    <location>
        <begin position="350"/>
        <end position="456"/>
    </location>
</feature>
<dbReference type="EMBL" id="JAUUCC010000219">
    <property type="protein sequence ID" value="MEE2055743.1"/>
    <property type="molecule type" value="Genomic_DNA"/>
</dbReference>
<feature type="compositionally biased region" description="Basic and acidic residues" evidence="1">
    <location>
        <begin position="402"/>
        <end position="412"/>
    </location>
</feature>
<feature type="compositionally biased region" description="Acidic residues" evidence="1">
    <location>
        <begin position="386"/>
        <end position="396"/>
    </location>
</feature>
<evidence type="ECO:0000256" key="1">
    <source>
        <dbReference type="SAM" id="MobiDB-lite"/>
    </source>
</evidence>
<proteinExistence type="predicted"/>
<name>A0ABU7L2L0_9ACTN</name>
<protein>
    <recommendedName>
        <fullName evidence="4">Helix-turn-helix domain-containing protein</fullName>
    </recommendedName>
</protein>
<dbReference type="Proteomes" id="UP001348641">
    <property type="component" value="Unassembled WGS sequence"/>
</dbReference>
<evidence type="ECO:0000313" key="2">
    <source>
        <dbReference type="EMBL" id="MEE2055743.1"/>
    </source>
</evidence>
<feature type="region of interest" description="Disordered" evidence="1">
    <location>
        <begin position="305"/>
        <end position="329"/>
    </location>
</feature>
<feature type="compositionally biased region" description="Basic and acidic residues" evidence="1">
    <location>
        <begin position="426"/>
        <end position="456"/>
    </location>
</feature>
<organism evidence="2 3">
    <name type="scientific">Nocardiopsis tropica</name>
    <dbReference type="NCBI Taxonomy" id="109330"/>
    <lineage>
        <taxon>Bacteria</taxon>
        <taxon>Bacillati</taxon>
        <taxon>Actinomycetota</taxon>
        <taxon>Actinomycetes</taxon>
        <taxon>Streptosporangiales</taxon>
        <taxon>Nocardiopsidaceae</taxon>
        <taxon>Nocardiopsis</taxon>
    </lineage>
</organism>
<comment type="caution">
    <text evidence="2">The sequence shown here is derived from an EMBL/GenBank/DDBJ whole genome shotgun (WGS) entry which is preliminary data.</text>
</comment>
<feature type="region of interest" description="Disordered" evidence="1">
    <location>
        <begin position="113"/>
        <end position="155"/>
    </location>
</feature>
<dbReference type="RefSeq" id="WP_330162470.1">
    <property type="nucleotide sequence ID" value="NZ_JAUUCC010000219.1"/>
</dbReference>
<feature type="compositionally biased region" description="Low complexity" evidence="1">
    <location>
        <begin position="374"/>
        <end position="385"/>
    </location>
</feature>
<accession>A0ABU7L2L0</accession>
<evidence type="ECO:0008006" key="4">
    <source>
        <dbReference type="Google" id="ProtNLM"/>
    </source>
</evidence>